<accession>A0AAN6FHV2</accession>
<sequence>MIHRLDFASSDRAHGAWRPPSKCSQAVPSYLSHTTTQETSQIAMFSISAFGASVLLFTASIVQAQTPPGSQPSTSHALAVKYNGNLTLTPNALLPQPLLASAPAVSLNQTLNGTHMLMLIDLAIPQSSINGTGSEFYPGLVPCRTTRLHWLQTGLTQSANGTFVSDSAAIADYGQPHPGLNDIAHTYTFYLFQQPANFTLPSWDAGRVFNPISVSARMNFSVTAVADVVGAPLAANYMRVINPNTTAPGTFLNGTCPTGAPNGTVTPYTGAAIKLQGMASAVVVVLGCAVFALL</sequence>
<evidence type="ECO:0008006" key="4">
    <source>
        <dbReference type="Google" id="ProtNLM"/>
    </source>
</evidence>
<name>A0AAN6FHV2_9PEZI</name>
<evidence type="ECO:0000313" key="3">
    <source>
        <dbReference type="Proteomes" id="UP001168146"/>
    </source>
</evidence>
<dbReference type="InterPro" id="IPR036610">
    <property type="entry name" value="PEBP-like_sf"/>
</dbReference>
<feature type="region of interest" description="Disordered" evidence="1">
    <location>
        <begin position="1"/>
        <end position="20"/>
    </location>
</feature>
<evidence type="ECO:0000313" key="2">
    <source>
        <dbReference type="EMBL" id="KAK0316890.1"/>
    </source>
</evidence>
<dbReference type="InterPro" id="IPR035810">
    <property type="entry name" value="PEBP_euk"/>
</dbReference>
<dbReference type="Gene3D" id="3.90.280.10">
    <property type="entry name" value="PEBP-like"/>
    <property type="match status" value="1"/>
</dbReference>
<dbReference type="EMBL" id="JASUXU010000047">
    <property type="protein sequence ID" value="KAK0316890.1"/>
    <property type="molecule type" value="Genomic_DNA"/>
</dbReference>
<gene>
    <name evidence="2" type="ORF">LTR82_012032</name>
</gene>
<proteinExistence type="predicted"/>
<reference evidence="2" key="1">
    <citation type="submission" date="2021-12" db="EMBL/GenBank/DDBJ databases">
        <title>Black yeast isolated from Biological Soil Crust.</title>
        <authorList>
            <person name="Kurbessoian T."/>
        </authorList>
    </citation>
    <scope>NUCLEOTIDE SEQUENCE</scope>
    <source>
        <strain evidence="2">CCFEE 5208</strain>
    </source>
</reference>
<dbReference type="CDD" id="cd00866">
    <property type="entry name" value="PEBP_euk"/>
    <property type="match status" value="1"/>
</dbReference>
<dbReference type="SUPFAM" id="SSF49777">
    <property type="entry name" value="PEBP-like"/>
    <property type="match status" value="1"/>
</dbReference>
<comment type="caution">
    <text evidence="2">The sequence shown here is derived from an EMBL/GenBank/DDBJ whole genome shotgun (WGS) entry which is preliminary data.</text>
</comment>
<feature type="compositionally biased region" description="Basic and acidic residues" evidence="1">
    <location>
        <begin position="1"/>
        <end position="14"/>
    </location>
</feature>
<dbReference type="Proteomes" id="UP001168146">
    <property type="component" value="Unassembled WGS sequence"/>
</dbReference>
<protein>
    <recommendedName>
        <fullName evidence="4">PEBP-like protein</fullName>
    </recommendedName>
</protein>
<evidence type="ECO:0000256" key="1">
    <source>
        <dbReference type="SAM" id="MobiDB-lite"/>
    </source>
</evidence>
<organism evidence="2 3">
    <name type="scientific">Friedmanniomyces endolithicus</name>
    <dbReference type="NCBI Taxonomy" id="329885"/>
    <lineage>
        <taxon>Eukaryota</taxon>
        <taxon>Fungi</taxon>
        <taxon>Dikarya</taxon>
        <taxon>Ascomycota</taxon>
        <taxon>Pezizomycotina</taxon>
        <taxon>Dothideomycetes</taxon>
        <taxon>Dothideomycetidae</taxon>
        <taxon>Mycosphaerellales</taxon>
        <taxon>Teratosphaeriaceae</taxon>
        <taxon>Friedmanniomyces</taxon>
    </lineage>
</organism>
<dbReference type="AlphaFoldDB" id="A0AAN6FHV2"/>